<evidence type="ECO:0000313" key="2">
    <source>
        <dbReference type="EMBL" id="MBO8448398.1"/>
    </source>
</evidence>
<sequence>MKKFFRAMICAALAAALAPACTGNLGEGEETEPVFPEKTKVTILPDGTVNIPFHANMDWTASIPDDDPEVTSYFILEDGAMTSYSVRGKAGDAGIKVRCLAEEADFGRHSVEVSLTMGDRTEVIAEVTLESVVPSYSMKVADMNAGKDGFVSAAPEGEEFVPSFTGADLEDNAEIPMIWLKDERMYVSYIMIDANFDLKFLGEATSRVEFANTQEGTQRICTITSTTPDFGEGETLGLEIVSDDESIRHAYRLVIPAFVPDFKVYPVALDTYGAFEWANEEFANEGFIYTYSSEALTGETGTSLIWPDGNDGYAFHLLVDSNFEYEITSAPEWLTWTQKESSGSRTEYDLDVDISDYSLDTREGELVIDMKGYEGHTYKYKFVLPGCKDLFRSTMAEKLIFNAEGQFQNTYGDYQDGAAFGNVTSTAGLVFYFFNKGEDRAYTSEKAEETTGGSGSTTYSTSWINLQYTWDIYGSIVQSIRTEISVETENFTVPREGLVVALPASVAEQVQDPADILSADRLGVASAYSDYILTYIQQGEIEQTGVIFTVEGDAKWAVDPLKYVSFTELSRTEDFEALDEKYQEYYQIFANGGHVYKLTYHNWSMSEGSTFWLTVNGDFSMVMDDAQPNNIQWSEDSGNQQVDDYWLTISYNPLSENRLYVMMGTNIGKKGDTGVLKFYDSSDTAVTAIICERDYSYNGN</sequence>
<gene>
    <name evidence="2" type="ORF">IAC29_03900</name>
</gene>
<name>A0A9D9HFM3_9BACT</name>
<feature type="chain" id="PRO_5038833293" description="BACON domain-containing protein" evidence="1">
    <location>
        <begin position="21"/>
        <end position="700"/>
    </location>
</feature>
<keyword evidence="1" id="KW-0732">Signal</keyword>
<dbReference type="EMBL" id="JADIMQ010000053">
    <property type="protein sequence ID" value="MBO8448398.1"/>
    <property type="molecule type" value="Genomic_DNA"/>
</dbReference>
<organism evidence="2 3">
    <name type="scientific">Candidatus Cryptobacteroides merdigallinarum</name>
    <dbReference type="NCBI Taxonomy" id="2840770"/>
    <lineage>
        <taxon>Bacteria</taxon>
        <taxon>Pseudomonadati</taxon>
        <taxon>Bacteroidota</taxon>
        <taxon>Bacteroidia</taxon>
        <taxon>Bacteroidales</taxon>
        <taxon>Candidatus Cryptobacteroides</taxon>
    </lineage>
</organism>
<reference evidence="2" key="1">
    <citation type="submission" date="2020-10" db="EMBL/GenBank/DDBJ databases">
        <authorList>
            <person name="Gilroy R."/>
        </authorList>
    </citation>
    <scope>NUCLEOTIDE SEQUENCE</scope>
    <source>
        <strain evidence="2">20514</strain>
    </source>
</reference>
<protein>
    <recommendedName>
        <fullName evidence="4">BACON domain-containing protein</fullName>
    </recommendedName>
</protein>
<accession>A0A9D9HFM3</accession>
<reference evidence="2" key="2">
    <citation type="journal article" date="2021" name="PeerJ">
        <title>Extensive microbial diversity within the chicken gut microbiome revealed by metagenomics and culture.</title>
        <authorList>
            <person name="Gilroy R."/>
            <person name="Ravi A."/>
            <person name="Getino M."/>
            <person name="Pursley I."/>
            <person name="Horton D.L."/>
            <person name="Alikhan N.F."/>
            <person name="Baker D."/>
            <person name="Gharbi K."/>
            <person name="Hall N."/>
            <person name="Watson M."/>
            <person name="Adriaenssens E.M."/>
            <person name="Foster-Nyarko E."/>
            <person name="Jarju S."/>
            <person name="Secka A."/>
            <person name="Antonio M."/>
            <person name="Oren A."/>
            <person name="Chaudhuri R.R."/>
            <person name="La Ragione R."/>
            <person name="Hildebrand F."/>
            <person name="Pallen M.J."/>
        </authorList>
    </citation>
    <scope>NUCLEOTIDE SEQUENCE</scope>
    <source>
        <strain evidence="2">20514</strain>
    </source>
</reference>
<feature type="signal peptide" evidence="1">
    <location>
        <begin position="1"/>
        <end position="20"/>
    </location>
</feature>
<proteinExistence type="predicted"/>
<dbReference type="AlphaFoldDB" id="A0A9D9HFM3"/>
<evidence type="ECO:0000256" key="1">
    <source>
        <dbReference type="SAM" id="SignalP"/>
    </source>
</evidence>
<evidence type="ECO:0000313" key="3">
    <source>
        <dbReference type="Proteomes" id="UP000810252"/>
    </source>
</evidence>
<dbReference type="Proteomes" id="UP000810252">
    <property type="component" value="Unassembled WGS sequence"/>
</dbReference>
<comment type="caution">
    <text evidence="2">The sequence shown here is derived from an EMBL/GenBank/DDBJ whole genome shotgun (WGS) entry which is preliminary data.</text>
</comment>
<evidence type="ECO:0008006" key="4">
    <source>
        <dbReference type="Google" id="ProtNLM"/>
    </source>
</evidence>